<dbReference type="EC" id="2.7.11.1" evidence="4"/>
<dbReference type="PROSITE" id="PS50011">
    <property type="entry name" value="PROTEIN_KINASE_DOM"/>
    <property type="match status" value="1"/>
</dbReference>
<evidence type="ECO:0000313" key="5">
    <source>
        <dbReference type="Proteomes" id="UP000035268"/>
    </source>
</evidence>
<dbReference type="RefSeq" id="WP_052881640.1">
    <property type="nucleotide sequence ID" value="NZ_CP010904.1"/>
</dbReference>
<dbReference type="PIRSF" id="PIRSF000654">
    <property type="entry name" value="Integrin-linked_kinase"/>
    <property type="match status" value="1"/>
</dbReference>
<dbReference type="PANTHER" id="PTHR44329">
    <property type="entry name" value="SERINE/THREONINE-PROTEIN KINASE TNNI3K-RELATED"/>
    <property type="match status" value="1"/>
</dbReference>
<evidence type="ECO:0000256" key="2">
    <source>
        <dbReference type="ARBA" id="ARBA00022840"/>
    </source>
</evidence>
<dbReference type="CDD" id="cd14014">
    <property type="entry name" value="STKc_PknB_like"/>
    <property type="match status" value="1"/>
</dbReference>
<dbReference type="GO" id="GO:0005524">
    <property type="term" value="F:ATP binding"/>
    <property type="evidence" value="ECO:0007669"/>
    <property type="project" value="UniProtKB-KW"/>
</dbReference>
<dbReference type="SUPFAM" id="SSF56112">
    <property type="entry name" value="Protein kinase-like (PK-like)"/>
    <property type="match status" value="1"/>
</dbReference>
<organism evidence="4 5">
    <name type="scientific">Kiritimatiella glycovorans</name>
    <dbReference type="NCBI Taxonomy" id="1307763"/>
    <lineage>
        <taxon>Bacteria</taxon>
        <taxon>Pseudomonadati</taxon>
        <taxon>Kiritimatiellota</taxon>
        <taxon>Kiritimatiellia</taxon>
        <taxon>Kiritimatiellales</taxon>
        <taxon>Kiritimatiellaceae</taxon>
        <taxon>Kiritimatiella</taxon>
    </lineage>
</organism>
<dbReference type="STRING" id="1307763.L21SP4_01028"/>
<dbReference type="PANTHER" id="PTHR44329:SF298">
    <property type="entry name" value="MIXED LINEAGE KINASE DOMAIN-LIKE PROTEIN"/>
    <property type="match status" value="1"/>
</dbReference>
<dbReference type="Gene3D" id="3.30.200.20">
    <property type="entry name" value="Phosphorylase Kinase, domain 1"/>
    <property type="match status" value="1"/>
</dbReference>
<evidence type="ECO:0000313" key="4">
    <source>
        <dbReference type="EMBL" id="AKJ64287.1"/>
    </source>
</evidence>
<evidence type="ECO:0000256" key="1">
    <source>
        <dbReference type="ARBA" id="ARBA00022741"/>
    </source>
</evidence>
<gene>
    <name evidence="4" type="primary">stkP_2</name>
    <name evidence="4" type="ORF">L21SP4_01028</name>
</gene>
<dbReference type="GO" id="GO:0004674">
    <property type="term" value="F:protein serine/threonine kinase activity"/>
    <property type="evidence" value="ECO:0007669"/>
    <property type="project" value="UniProtKB-EC"/>
</dbReference>
<dbReference type="AlphaFoldDB" id="A0A0G3EFU8"/>
<reference evidence="4 5" key="2">
    <citation type="journal article" date="2016" name="ISME J.">
        <title>Characterization of the first cultured representative of Verrucomicrobia subdivision 5 indicates the proposal of a novel phylum.</title>
        <authorList>
            <person name="Spring S."/>
            <person name="Bunk B."/>
            <person name="Sproer C."/>
            <person name="Schumann P."/>
            <person name="Rohde M."/>
            <person name="Tindall B.J."/>
            <person name="Klenk H.P."/>
        </authorList>
    </citation>
    <scope>NUCLEOTIDE SEQUENCE [LARGE SCALE GENOMIC DNA]</scope>
    <source>
        <strain evidence="4 5">L21-Fru-AB</strain>
    </source>
</reference>
<dbReference type="Gene3D" id="1.10.510.10">
    <property type="entry name" value="Transferase(Phosphotransferase) domain 1"/>
    <property type="match status" value="1"/>
</dbReference>
<protein>
    <submittedName>
        <fullName evidence="4">Serine/threonine-protein kinase StkP</fullName>
        <ecNumber evidence="4">2.7.11.1</ecNumber>
    </submittedName>
</protein>
<keyword evidence="1" id="KW-0547">Nucleotide-binding</keyword>
<keyword evidence="4" id="KW-0418">Kinase</keyword>
<accession>A0A0G3EFU8</accession>
<reference evidence="5" key="1">
    <citation type="submission" date="2015-02" db="EMBL/GenBank/DDBJ databases">
        <title>Description and complete genome sequence of the first cultured representative of the subdivision 5 of the Verrucomicrobia phylum.</title>
        <authorList>
            <person name="Spring S."/>
            <person name="Bunk B."/>
            <person name="Sproer C."/>
            <person name="Klenk H.-P."/>
        </authorList>
    </citation>
    <scope>NUCLEOTIDE SEQUENCE [LARGE SCALE GENOMIC DNA]</scope>
    <source>
        <strain evidence="5">L21-Fru-AB</strain>
    </source>
</reference>
<proteinExistence type="predicted"/>
<keyword evidence="5" id="KW-1185">Reference proteome</keyword>
<dbReference type="EMBL" id="CP010904">
    <property type="protein sequence ID" value="AKJ64287.1"/>
    <property type="molecule type" value="Genomic_DNA"/>
</dbReference>
<dbReference type="Proteomes" id="UP000035268">
    <property type="component" value="Chromosome"/>
</dbReference>
<dbReference type="KEGG" id="vbl:L21SP4_01028"/>
<dbReference type="InterPro" id="IPR051681">
    <property type="entry name" value="Ser/Thr_Kinases-Pseudokinases"/>
</dbReference>
<dbReference type="InterPro" id="IPR011009">
    <property type="entry name" value="Kinase-like_dom_sf"/>
</dbReference>
<feature type="domain" description="Protein kinase" evidence="3">
    <location>
        <begin position="8"/>
        <end position="264"/>
    </location>
</feature>
<keyword evidence="4" id="KW-0808">Transferase</keyword>
<dbReference type="GO" id="GO:0097527">
    <property type="term" value="P:necroptotic signaling pathway"/>
    <property type="evidence" value="ECO:0007669"/>
    <property type="project" value="TreeGrafter"/>
</dbReference>
<name>A0A0G3EFU8_9BACT</name>
<sequence>MAVDINDYTIIRQVYGGGFTRLHVARDGLGRRVLIRRLREKYCLNPLIRKRFNRGGSIQADLRHENIPRIIHRSPHGRQPFMVVEYIDGGNLRSLLLSHHELLEAHPLCMIRGIAQALAYVHARGYLHLDCKPENILIREPARPVLIDFDLAHPYRGRPMKQRKLSGTPAYLPPETLQWHRVDSQTDIYSFGIVCFEILCGRKPYEAADTRHEVRIDDAEPPPSACTYNPDTPPALDRIINKCIAKDPRIRYPSMSLVINHLNALS</sequence>
<keyword evidence="2" id="KW-0067">ATP-binding</keyword>
<evidence type="ECO:0000259" key="3">
    <source>
        <dbReference type="PROSITE" id="PS50011"/>
    </source>
</evidence>
<dbReference type="OrthoDB" id="9762169at2"/>
<dbReference type="InterPro" id="IPR000719">
    <property type="entry name" value="Prot_kinase_dom"/>
</dbReference>
<dbReference type="Pfam" id="PF00069">
    <property type="entry name" value="Pkinase"/>
    <property type="match status" value="1"/>
</dbReference>